<organism evidence="4">
    <name type="scientific">marine sediment metagenome</name>
    <dbReference type="NCBI Taxonomy" id="412755"/>
    <lineage>
        <taxon>unclassified sequences</taxon>
        <taxon>metagenomes</taxon>
        <taxon>ecological metagenomes</taxon>
    </lineage>
</organism>
<feature type="domain" description="Phosphoribosyltransferase" evidence="3">
    <location>
        <begin position="71"/>
        <end position="165"/>
    </location>
</feature>
<dbReference type="InterPro" id="IPR029057">
    <property type="entry name" value="PRTase-like"/>
</dbReference>
<keyword evidence="2" id="KW-0660">Purine salvage</keyword>
<dbReference type="InterPro" id="IPR000836">
    <property type="entry name" value="PRTase_dom"/>
</dbReference>
<name>A0A0F9Q9E3_9ZZZZ</name>
<dbReference type="Gene3D" id="3.40.50.2020">
    <property type="match status" value="1"/>
</dbReference>
<keyword evidence="1" id="KW-0808">Transferase</keyword>
<sequence length="203" mass="21917">MKFLQYDLNVLTEVYERAGTVRTSKGKFTTINELTDQAPAVRPTVLTSAISVLMGMRSVSPEVNKVLSEEDKGAILAGLVSVHTFLPLAMARHDVPYDIPGALVVPLSMEYADSRLTVNGLEEGDKLMIIDDTLASGGTMLALIHAARRMGCEIVDVRVVVEKLGYGGRARLSNHGVEVRAGIGIEISEEGVVSVTEHLECPR</sequence>
<dbReference type="Pfam" id="PF00156">
    <property type="entry name" value="Pribosyltran"/>
    <property type="match status" value="1"/>
</dbReference>
<dbReference type="PANTHER" id="PTHR43864">
    <property type="entry name" value="HYPOXANTHINE/GUANINE PHOSPHORIBOSYLTRANSFERASE"/>
    <property type="match status" value="1"/>
</dbReference>
<accession>A0A0F9Q9E3</accession>
<dbReference type="CDD" id="cd06223">
    <property type="entry name" value="PRTases_typeI"/>
    <property type="match status" value="1"/>
</dbReference>
<dbReference type="InterPro" id="IPR050118">
    <property type="entry name" value="Pur/Pyrimidine_PRTase"/>
</dbReference>
<dbReference type="GO" id="GO:0016740">
    <property type="term" value="F:transferase activity"/>
    <property type="evidence" value="ECO:0007669"/>
    <property type="project" value="UniProtKB-KW"/>
</dbReference>
<protein>
    <recommendedName>
        <fullName evidence="3">Phosphoribosyltransferase domain-containing protein</fullName>
    </recommendedName>
</protein>
<proteinExistence type="predicted"/>
<evidence type="ECO:0000256" key="2">
    <source>
        <dbReference type="ARBA" id="ARBA00022726"/>
    </source>
</evidence>
<dbReference type="AlphaFoldDB" id="A0A0F9Q9E3"/>
<evidence type="ECO:0000256" key="1">
    <source>
        <dbReference type="ARBA" id="ARBA00022679"/>
    </source>
</evidence>
<dbReference type="GO" id="GO:0006166">
    <property type="term" value="P:purine ribonucleoside salvage"/>
    <property type="evidence" value="ECO:0007669"/>
    <property type="project" value="UniProtKB-KW"/>
</dbReference>
<dbReference type="EMBL" id="LAZR01005195">
    <property type="protein sequence ID" value="KKN01998.1"/>
    <property type="molecule type" value="Genomic_DNA"/>
</dbReference>
<dbReference type="SUPFAM" id="SSF53271">
    <property type="entry name" value="PRTase-like"/>
    <property type="match status" value="1"/>
</dbReference>
<evidence type="ECO:0000259" key="3">
    <source>
        <dbReference type="Pfam" id="PF00156"/>
    </source>
</evidence>
<dbReference type="PANTHER" id="PTHR43864:SF1">
    <property type="entry name" value="XANTHINE PHOSPHORIBOSYLTRANSFERASE"/>
    <property type="match status" value="1"/>
</dbReference>
<comment type="caution">
    <text evidence="4">The sequence shown here is derived from an EMBL/GenBank/DDBJ whole genome shotgun (WGS) entry which is preliminary data.</text>
</comment>
<gene>
    <name evidence="4" type="ORF">LCGC14_1122030</name>
</gene>
<reference evidence="4" key="1">
    <citation type="journal article" date="2015" name="Nature">
        <title>Complex archaea that bridge the gap between prokaryotes and eukaryotes.</title>
        <authorList>
            <person name="Spang A."/>
            <person name="Saw J.H."/>
            <person name="Jorgensen S.L."/>
            <person name="Zaremba-Niedzwiedzka K."/>
            <person name="Martijn J."/>
            <person name="Lind A.E."/>
            <person name="van Eijk R."/>
            <person name="Schleper C."/>
            <person name="Guy L."/>
            <person name="Ettema T.J."/>
        </authorList>
    </citation>
    <scope>NUCLEOTIDE SEQUENCE</scope>
</reference>
<evidence type="ECO:0000313" key="4">
    <source>
        <dbReference type="EMBL" id="KKN01998.1"/>
    </source>
</evidence>